<protein>
    <submittedName>
        <fullName evidence="1">Uncharacterized protein</fullName>
    </submittedName>
</protein>
<evidence type="ECO:0000313" key="1">
    <source>
        <dbReference type="EMBL" id="JAP93419.1"/>
    </source>
</evidence>
<dbReference type="AlphaFoldDB" id="A0A146KDM7"/>
<sequence length="110" mass="12710">MEEQSIQSETHEEQDKPRIQFEQNSQILLQIGTNGEVEINPGPLKSFQIKFRTNDQDKQNEVVVNICDGQCKISQSKQVLIKQNSSQLSINQESKQNASELYQQLYKKIE</sequence>
<accession>A0A146KDM7</accession>
<reference evidence="1" key="1">
    <citation type="submission" date="2015-07" db="EMBL/GenBank/DDBJ databases">
        <title>Adaptation to a free-living lifestyle via gene acquisitions in the diplomonad Trepomonas sp. PC1.</title>
        <authorList>
            <person name="Xu F."/>
            <person name="Jerlstrom-Hultqvist J."/>
            <person name="Kolisko M."/>
            <person name="Simpson A.G.B."/>
            <person name="Roger A.J."/>
            <person name="Svard S.G."/>
            <person name="Andersson J.O."/>
        </authorList>
    </citation>
    <scope>NUCLEOTIDE SEQUENCE</scope>
    <source>
        <strain evidence="1">PC1</strain>
    </source>
</reference>
<dbReference type="EMBL" id="GDID01003187">
    <property type="protein sequence ID" value="JAP93419.1"/>
    <property type="molecule type" value="Transcribed_RNA"/>
</dbReference>
<proteinExistence type="predicted"/>
<name>A0A146KDM7_9EUKA</name>
<gene>
    <name evidence="1" type="ORF">TPC1_14308</name>
</gene>
<organism evidence="1">
    <name type="scientific">Trepomonas sp. PC1</name>
    <dbReference type="NCBI Taxonomy" id="1076344"/>
    <lineage>
        <taxon>Eukaryota</taxon>
        <taxon>Metamonada</taxon>
        <taxon>Diplomonadida</taxon>
        <taxon>Hexamitidae</taxon>
        <taxon>Hexamitinae</taxon>
        <taxon>Trepomonas</taxon>
    </lineage>
</organism>